<comment type="caution">
    <text evidence="1">The sequence shown here is derived from an EMBL/GenBank/DDBJ whole genome shotgun (WGS) entry which is preliminary data.</text>
</comment>
<gene>
    <name evidence="1" type="ORF">MENT_LOCUS51069</name>
</gene>
<dbReference type="EMBL" id="CAJEWN010001478">
    <property type="protein sequence ID" value="CAD2197796.1"/>
    <property type="molecule type" value="Genomic_DNA"/>
</dbReference>
<protein>
    <submittedName>
        <fullName evidence="1">Uncharacterized protein</fullName>
    </submittedName>
</protein>
<reference evidence="1 2" key="1">
    <citation type="submission" date="2020-08" db="EMBL/GenBank/DDBJ databases">
        <authorList>
            <person name="Koutsovoulos G."/>
            <person name="Danchin GJ E."/>
        </authorList>
    </citation>
    <scope>NUCLEOTIDE SEQUENCE [LARGE SCALE GENOMIC DNA]</scope>
</reference>
<dbReference type="AlphaFoldDB" id="A0A6V7XEM2"/>
<evidence type="ECO:0000313" key="1">
    <source>
        <dbReference type="EMBL" id="CAD2197796.1"/>
    </source>
</evidence>
<proteinExistence type="predicted"/>
<name>A0A6V7XEM2_MELEN</name>
<evidence type="ECO:0000313" key="2">
    <source>
        <dbReference type="Proteomes" id="UP000580250"/>
    </source>
</evidence>
<organism evidence="1 2">
    <name type="scientific">Meloidogyne enterolobii</name>
    <name type="common">Root-knot nematode worm</name>
    <name type="synonym">Meloidogyne mayaguensis</name>
    <dbReference type="NCBI Taxonomy" id="390850"/>
    <lineage>
        <taxon>Eukaryota</taxon>
        <taxon>Metazoa</taxon>
        <taxon>Ecdysozoa</taxon>
        <taxon>Nematoda</taxon>
        <taxon>Chromadorea</taxon>
        <taxon>Rhabditida</taxon>
        <taxon>Tylenchina</taxon>
        <taxon>Tylenchomorpha</taxon>
        <taxon>Tylenchoidea</taxon>
        <taxon>Meloidogynidae</taxon>
        <taxon>Meloidogyninae</taxon>
        <taxon>Meloidogyne</taxon>
    </lineage>
</organism>
<dbReference type="Proteomes" id="UP000580250">
    <property type="component" value="Unassembled WGS sequence"/>
</dbReference>
<accession>A0A6V7XEM2</accession>
<sequence>MEYILIYHLFQLQTYFYQDLSQLNANIPLCYSYSYHIYYYSFQLLSPQNGLLFRTSLNK</sequence>